<dbReference type="GO" id="GO:0006878">
    <property type="term" value="P:intracellular copper ion homeostasis"/>
    <property type="evidence" value="ECO:0007669"/>
    <property type="project" value="InterPro"/>
</dbReference>
<dbReference type="KEGG" id="saga:M5M_13805"/>
<gene>
    <name evidence="2" type="ordered locus">M5M_13805</name>
</gene>
<dbReference type="eggNOG" id="COG3667">
    <property type="taxonomic scope" value="Bacteria"/>
</dbReference>
<reference evidence="2 3" key="1">
    <citation type="journal article" date="2013" name="Genome Announc.">
        <title>Complete genome sequence of Simiduia agarivorans SA1(T), a marine bacterium able to degrade a variety of polysaccharides.</title>
        <authorList>
            <person name="Lin S.Y."/>
            <person name="Shieh W.Y."/>
            <person name="Chen J.S."/>
            <person name="Tang S.L."/>
        </authorList>
    </citation>
    <scope>NUCLEOTIDE SEQUENCE [LARGE SCALE GENOMIC DNA]</scope>
    <source>
        <strain evidence="3">DSM 21679 / JCM 13881 / BCRC 17597 / SA1</strain>
    </source>
</reference>
<organism evidence="2 3">
    <name type="scientific">Simiduia agarivorans (strain DSM 21679 / JCM 13881 / BCRC 17597 / SA1)</name>
    <dbReference type="NCBI Taxonomy" id="1117647"/>
    <lineage>
        <taxon>Bacteria</taxon>
        <taxon>Pseudomonadati</taxon>
        <taxon>Pseudomonadota</taxon>
        <taxon>Gammaproteobacteria</taxon>
        <taxon>Cellvibrionales</taxon>
        <taxon>Cellvibrionaceae</taxon>
        <taxon>Simiduia</taxon>
    </lineage>
</organism>
<dbReference type="TCDB" id="1.B.76.1.3">
    <property type="family name" value="the copper resistance putative porin (copb) family"/>
</dbReference>
<dbReference type="Proteomes" id="UP000000466">
    <property type="component" value="Chromosome"/>
</dbReference>
<dbReference type="OrthoDB" id="9778934at2"/>
<sequence length="224" mass="24985">MKYSLVATACLLPALALADDIEFSGEFDQFELRSQGLALWDAELFIGNAADQALVIKSTAEIPNRYLGAHEAQVLGQMAANDTWTLRAGVRSDHYPDPKRHWGVLSALAESDAGTAYEITGFVSPDNQGLLLGIEHFWEVAPQWKLIPKAELLFHTEDDIETATGEGLSYAEVGLRLRYVASPWFKPYVGINWITSHGNTRDFLEQEGARKQNFTYRAGFTWAF</sequence>
<dbReference type="STRING" id="1117647.M5M_13805"/>
<evidence type="ECO:0000256" key="1">
    <source>
        <dbReference type="SAM" id="SignalP"/>
    </source>
</evidence>
<keyword evidence="3" id="KW-1185">Reference proteome</keyword>
<dbReference type="EMBL" id="CP003746">
    <property type="protein sequence ID" value="AFU99899.1"/>
    <property type="molecule type" value="Genomic_DNA"/>
</dbReference>
<proteinExistence type="predicted"/>
<dbReference type="GO" id="GO:0009279">
    <property type="term" value="C:cell outer membrane"/>
    <property type="evidence" value="ECO:0007669"/>
    <property type="project" value="InterPro"/>
</dbReference>
<dbReference type="InterPro" id="IPR007939">
    <property type="entry name" value="Cu-R_B_prcur"/>
</dbReference>
<feature type="chain" id="PRO_5003878387" evidence="1">
    <location>
        <begin position="19"/>
        <end position="224"/>
    </location>
</feature>
<accession>K4KL63</accession>
<dbReference type="RefSeq" id="WP_015048061.1">
    <property type="nucleotide sequence ID" value="NC_018868.3"/>
</dbReference>
<protein>
    <submittedName>
        <fullName evidence="2">Copper resistant protein PcoB</fullName>
    </submittedName>
</protein>
<dbReference type="AlphaFoldDB" id="K4KL63"/>
<dbReference type="HOGENOM" id="CLU_1234329_0_0_6"/>
<dbReference type="GO" id="GO:0005507">
    <property type="term" value="F:copper ion binding"/>
    <property type="evidence" value="ECO:0007669"/>
    <property type="project" value="InterPro"/>
</dbReference>
<feature type="signal peptide" evidence="1">
    <location>
        <begin position="1"/>
        <end position="18"/>
    </location>
</feature>
<dbReference type="Pfam" id="PF05275">
    <property type="entry name" value="CopB"/>
    <property type="match status" value="1"/>
</dbReference>
<evidence type="ECO:0000313" key="2">
    <source>
        <dbReference type="EMBL" id="AFU99899.1"/>
    </source>
</evidence>
<keyword evidence="1" id="KW-0732">Signal</keyword>
<evidence type="ECO:0000313" key="3">
    <source>
        <dbReference type="Proteomes" id="UP000000466"/>
    </source>
</evidence>
<name>K4KL63_SIMAS</name>